<dbReference type="SUPFAM" id="SSF52833">
    <property type="entry name" value="Thioredoxin-like"/>
    <property type="match status" value="1"/>
</dbReference>
<feature type="domain" description="DSBA-like thioredoxin" evidence="1">
    <location>
        <begin position="7"/>
        <end position="206"/>
    </location>
</feature>
<proteinExistence type="predicted"/>
<dbReference type="PANTHER" id="PTHR13887:SF41">
    <property type="entry name" value="THIOREDOXIN SUPERFAMILY PROTEIN"/>
    <property type="match status" value="1"/>
</dbReference>
<reference evidence="2 3" key="1">
    <citation type="submission" date="2015-09" db="EMBL/GenBank/DDBJ databases">
        <authorList>
            <consortium name="Swine Surveillance"/>
        </authorList>
    </citation>
    <scope>NUCLEOTIDE SEQUENCE [LARGE SCALE GENOMIC DNA]</scope>
    <source>
        <strain evidence="2 3">CECT 4357</strain>
    </source>
</reference>
<dbReference type="STRING" id="53501.SAMN04488043_104362"/>
<name>A0A0P1FK56_THAGE</name>
<dbReference type="Gene3D" id="3.40.30.10">
    <property type="entry name" value="Glutaredoxin"/>
    <property type="match status" value="1"/>
</dbReference>
<evidence type="ECO:0000313" key="3">
    <source>
        <dbReference type="Proteomes" id="UP000051587"/>
    </source>
</evidence>
<dbReference type="GO" id="GO:0016491">
    <property type="term" value="F:oxidoreductase activity"/>
    <property type="evidence" value="ECO:0007669"/>
    <property type="project" value="InterPro"/>
</dbReference>
<dbReference type="CDD" id="cd03024">
    <property type="entry name" value="DsbA_FrnE"/>
    <property type="match status" value="1"/>
</dbReference>
<sequence length="217" mass="24154">MANPIRVDIVSDVMCPWCFVGYHQLRLAQQQTGIGADIHWHPFELNPDMVPDGENIRDHMKRKYGATQQQSADARDRLTALGVELGAPITFSDDKRIYNTFPLHRMIHWAEQAQLGSALKLALLEAYFSDNKTMNDADAMADVAAGVGLDRDRALEILQGDDYTAEVRAKQQFWTTRGITGVPAMVFDKKHLVVGAQGVANYANILRQLSGADTEQV</sequence>
<dbReference type="EMBL" id="CYSA01000027">
    <property type="protein sequence ID" value="CUH68283.1"/>
    <property type="molecule type" value="Genomic_DNA"/>
</dbReference>
<protein>
    <submittedName>
        <fullName evidence="2">DSBA-like thioredoxin domain protein</fullName>
    </submittedName>
</protein>
<dbReference type="InterPro" id="IPR036249">
    <property type="entry name" value="Thioredoxin-like_sf"/>
</dbReference>
<dbReference type="OrthoDB" id="9799122at2"/>
<dbReference type="Proteomes" id="UP000051587">
    <property type="component" value="Unassembled WGS sequence"/>
</dbReference>
<dbReference type="AlphaFoldDB" id="A0A0P1FK56"/>
<evidence type="ECO:0000313" key="2">
    <source>
        <dbReference type="EMBL" id="CUH68283.1"/>
    </source>
</evidence>
<accession>A0A0P1FK56</accession>
<dbReference type="PANTHER" id="PTHR13887">
    <property type="entry name" value="GLUTATHIONE S-TRANSFERASE KAPPA"/>
    <property type="match status" value="1"/>
</dbReference>
<keyword evidence="3" id="KW-1185">Reference proteome</keyword>
<evidence type="ECO:0000259" key="1">
    <source>
        <dbReference type="Pfam" id="PF01323"/>
    </source>
</evidence>
<dbReference type="Pfam" id="PF01323">
    <property type="entry name" value="DSBA"/>
    <property type="match status" value="1"/>
</dbReference>
<gene>
    <name evidence="2" type="ORF">TG4357_03490</name>
</gene>
<organism evidence="2 3">
    <name type="scientific">Thalassovita gelatinovora</name>
    <name type="common">Thalassobius gelatinovorus</name>
    <dbReference type="NCBI Taxonomy" id="53501"/>
    <lineage>
        <taxon>Bacteria</taxon>
        <taxon>Pseudomonadati</taxon>
        <taxon>Pseudomonadota</taxon>
        <taxon>Alphaproteobacteria</taxon>
        <taxon>Rhodobacterales</taxon>
        <taxon>Roseobacteraceae</taxon>
        <taxon>Thalassovita</taxon>
    </lineage>
</organism>
<dbReference type="InterPro" id="IPR001853">
    <property type="entry name" value="DSBA-like_thioredoxin_dom"/>
</dbReference>
<dbReference type="RefSeq" id="WP_058264152.1">
    <property type="nucleotide sequence ID" value="NZ_CP051181.1"/>
</dbReference>